<evidence type="ECO:0000256" key="1">
    <source>
        <dbReference type="SAM" id="Phobius"/>
    </source>
</evidence>
<dbReference type="Proteomes" id="UP000198742">
    <property type="component" value="Unassembled WGS sequence"/>
</dbReference>
<reference evidence="3" key="1">
    <citation type="submission" date="2016-10" db="EMBL/GenBank/DDBJ databases">
        <authorList>
            <person name="Varghese N."/>
            <person name="Submissions S."/>
        </authorList>
    </citation>
    <scope>NUCLEOTIDE SEQUENCE [LARGE SCALE GENOMIC DNA]</scope>
    <source>
        <strain evidence="3">DSM 22017</strain>
    </source>
</reference>
<evidence type="ECO:0000313" key="3">
    <source>
        <dbReference type="Proteomes" id="UP000198742"/>
    </source>
</evidence>
<protein>
    <submittedName>
        <fullName evidence="2">Uncharacterized protein</fullName>
    </submittedName>
</protein>
<dbReference type="STRING" id="402596.SAMN04489844_1011"/>
<dbReference type="OrthoDB" id="3789052at2"/>
<keyword evidence="1" id="KW-0472">Membrane</keyword>
<name>A0A1H4M073_9ACTN</name>
<keyword evidence="3" id="KW-1185">Reference proteome</keyword>
<proteinExistence type="predicted"/>
<keyword evidence="1" id="KW-0812">Transmembrane</keyword>
<keyword evidence="1" id="KW-1133">Transmembrane helix</keyword>
<organism evidence="2 3">
    <name type="scientific">Nocardioides exalbidus</name>
    <dbReference type="NCBI Taxonomy" id="402596"/>
    <lineage>
        <taxon>Bacteria</taxon>
        <taxon>Bacillati</taxon>
        <taxon>Actinomycetota</taxon>
        <taxon>Actinomycetes</taxon>
        <taxon>Propionibacteriales</taxon>
        <taxon>Nocardioidaceae</taxon>
        <taxon>Nocardioides</taxon>
    </lineage>
</organism>
<evidence type="ECO:0000313" key="2">
    <source>
        <dbReference type="EMBL" id="SEB76429.1"/>
    </source>
</evidence>
<dbReference type="AlphaFoldDB" id="A0A1H4M073"/>
<dbReference type="RefSeq" id="WP_139306489.1">
    <property type="nucleotide sequence ID" value="NZ_FNRT01000002.1"/>
</dbReference>
<sequence>MAVMSPEARTTAAPVRPRPVLALVVALLCAVPYAIGLVLPYYVAGLQHRPAGETLYLHDLDALWPYDTALGGIVSVIAVLGIPLAPFVATAVAGWSAHGLWAGRHEANRREVALLVAAVVIALANLAWLATPLSNDLMVWFLD</sequence>
<feature type="transmembrane region" description="Helical" evidence="1">
    <location>
        <begin position="112"/>
        <end position="131"/>
    </location>
</feature>
<accession>A0A1H4M073</accession>
<feature type="transmembrane region" description="Helical" evidence="1">
    <location>
        <begin position="63"/>
        <end position="92"/>
    </location>
</feature>
<gene>
    <name evidence="2" type="ORF">SAMN04489844_1011</name>
</gene>
<feature type="transmembrane region" description="Helical" evidence="1">
    <location>
        <begin position="20"/>
        <end position="43"/>
    </location>
</feature>
<dbReference type="EMBL" id="FNRT01000002">
    <property type="protein sequence ID" value="SEB76429.1"/>
    <property type="molecule type" value="Genomic_DNA"/>
</dbReference>